<dbReference type="AlphaFoldDB" id="A0A166NAU0"/>
<keyword evidence="1" id="KW-0732">Signal</keyword>
<dbReference type="InParanoid" id="A0A166NAU0"/>
<evidence type="ECO:0000313" key="2">
    <source>
        <dbReference type="EMBL" id="KZV78951.1"/>
    </source>
</evidence>
<dbReference type="Gene3D" id="2.60.40.420">
    <property type="entry name" value="Cupredoxins - blue copper proteins"/>
    <property type="match status" value="1"/>
</dbReference>
<dbReference type="InterPro" id="IPR052953">
    <property type="entry name" value="Ser-rich/MCO-related"/>
</dbReference>
<sequence length="158" mass="17503">MVRLLFALTLTLKIYGTLGANTTIMVHLVQKTFTDQAVNAAAGDVVQFISLNPRSPFRVIQTSFSEPCRPLQNGFDSGSIFGTAPYTVNVTSLDPIWFYEDGLCADGMVGAINAPTTGDTFDAFIAAAWTNYLDVRIRTERRFFAVIHYIYYNIGNLN</sequence>
<dbReference type="Proteomes" id="UP000077266">
    <property type="component" value="Unassembled WGS sequence"/>
</dbReference>
<reference evidence="2 3" key="1">
    <citation type="journal article" date="2016" name="Mol. Biol. Evol.">
        <title>Comparative Genomics of Early-Diverging Mushroom-Forming Fungi Provides Insights into the Origins of Lignocellulose Decay Capabilities.</title>
        <authorList>
            <person name="Nagy L.G."/>
            <person name="Riley R."/>
            <person name="Tritt A."/>
            <person name="Adam C."/>
            <person name="Daum C."/>
            <person name="Floudas D."/>
            <person name="Sun H."/>
            <person name="Yadav J.S."/>
            <person name="Pangilinan J."/>
            <person name="Larsson K.H."/>
            <person name="Matsuura K."/>
            <person name="Barry K."/>
            <person name="Labutti K."/>
            <person name="Kuo R."/>
            <person name="Ohm R.A."/>
            <person name="Bhattacharya S.S."/>
            <person name="Shirouzu T."/>
            <person name="Yoshinaga Y."/>
            <person name="Martin F.M."/>
            <person name="Grigoriev I.V."/>
            <person name="Hibbett D.S."/>
        </authorList>
    </citation>
    <scope>NUCLEOTIDE SEQUENCE [LARGE SCALE GENOMIC DNA]</scope>
    <source>
        <strain evidence="2 3">HHB12029</strain>
    </source>
</reference>
<keyword evidence="3" id="KW-1185">Reference proteome</keyword>
<dbReference type="PANTHER" id="PTHR34883">
    <property type="entry name" value="SERINE-RICH PROTEIN, PUTATIVE-RELATED-RELATED"/>
    <property type="match status" value="1"/>
</dbReference>
<name>A0A166NAU0_EXIGL</name>
<dbReference type="EMBL" id="KV426715">
    <property type="protein sequence ID" value="KZV78951.1"/>
    <property type="molecule type" value="Genomic_DNA"/>
</dbReference>
<protein>
    <submittedName>
        <fullName evidence="2">Uncharacterized protein</fullName>
    </submittedName>
</protein>
<organism evidence="2 3">
    <name type="scientific">Exidia glandulosa HHB12029</name>
    <dbReference type="NCBI Taxonomy" id="1314781"/>
    <lineage>
        <taxon>Eukaryota</taxon>
        <taxon>Fungi</taxon>
        <taxon>Dikarya</taxon>
        <taxon>Basidiomycota</taxon>
        <taxon>Agaricomycotina</taxon>
        <taxon>Agaricomycetes</taxon>
        <taxon>Auriculariales</taxon>
        <taxon>Exidiaceae</taxon>
        <taxon>Exidia</taxon>
    </lineage>
</organism>
<gene>
    <name evidence="2" type="ORF">EXIGLDRAFT_783015</name>
</gene>
<feature type="signal peptide" evidence="1">
    <location>
        <begin position="1"/>
        <end position="19"/>
    </location>
</feature>
<dbReference type="PANTHER" id="PTHR34883:SF15">
    <property type="entry name" value="EXTRACELLULAR SERINE-RICH PROTEIN"/>
    <property type="match status" value="1"/>
</dbReference>
<evidence type="ECO:0000313" key="3">
    <source>
        <dbReference type="Proteomes" id="UP000077266"/>
    </source>
</evidence>
<dbReference type="OrthoDB" id="1921208at2759"/>
<feature type="chain" id="PRO_5007877709" evidence="1">
    <location>
        <begin position="20"/>
        <end position="158"/>
    </location>
</feature>
<proteinExistence type="predicted"/>
<dbReference type="InterPro" id="IPR008972">
    <property type="entry name" value="Cupredoxin"/>
</dbReference>
<accession>A0A166NAU0</accession>
<evidence type="ECO:0000256" key="1">
    <source>
        <dbReference type="SAM" id="SignalP"/>
    </source>
</evidence>
<dbReference type="SUPFAM" id="SSF49503">
    <property type="entry name" value="Cupredoxins"/>
    <property type="match status" value="1"/>
</dbReference>